<protein>
    <recommendedName>
        <fullName evidence="3">DDE Tnp4 domain-containing protein</fullName>
    </recommendedName>
</protein>
<organism evidence="1 2">
    <name type="scientific">Buddleja alternifolia</name>
    <dbReference type="NCBI Taxonomy" id="168488"/>
    <lineage>
        <taxon>Eukaryota</taxon>
        <taxon>Viridiplantae</taxon>
        <taxon>Streptophyta</taxon>
        <taxon>Embryophyta</taxon>
        <taxon>Tracheophyta</taxon>
        <taxon>Spermatophyta</taxon>
        <taxon>Magnoliopsida</taxon>
        <taxon>eudicotyledons</taxon>
        <taxon>Gunneridae</taxon>
        <taxon>Pentapetalae</taxon>
        <taxon>asterids</taxon>
        <taxon>lamiids</taxon>
        <taxon>Lamiales</taxon>
        <taxon>Scrophulariaceae</taxon>
        <taxon>Buddlejeae</taxon>
        <taxon>Buddleja</taxon>
    </lineage>
</organism>
<evidence type="ECO:0000313" key="2">
    <source>
        <dbReference type="Proteomes" id="UP000826271"/>
    </source>
</evidence>
<comment type="caution">
    <text evidence="1">The sequence shown here is derived from an EMBL/GenBank/DDBJ whole genome shotgun (WGS) entry which is preliminary data.</text>
</comment>
<dbReference type="InterPro" id="IPR045249">
    <property type="entry name" value="HARBI1-like"/>
</dbReference>
<dbReference type="Proteomes" id="UP000826271">
    <property type="component" value="Unassembled WGS sequence"/>
</dbReference>
<keyword evidence="2" id="KW-1185">Reference proteome</keyword>
<dbReference type="PANTHER" id="PTHR22930:SF293">
    <property type="entry name" value="PROTEIN ALP1-LIKE"/>
    <property type="match status" value="1"/>
</dbReference>
<gene>
    <name evidence="1" type="ORF">BUALT_Bualt07G0091600</name>
</gene>
<dbReference type="PANTHER" id="PTHR22930">
    <property type="match status" value="1"/>
</dbReference>
<name>A0AAV6XAM0_9LAMI</name>
<accession>A0AAV6XAM0</accession>
<dbReference type="AlphaFoldDB" id="A0AAV6XAM0"/>
<evidence type="ECO:0000313" key="1">
    <source>
        <dbReference type="EMBL" id="KAG8379468.1"/>
    </source>
</evidence>
<sequence length="248" mass="28281">MSRSAFGRLYFILENVGGLVNTKNVQGCLRALDGTYLPLLAAQKDEPHYRNRKGDVSTNVLAMCDINTNYVYMLCCREGSVADNWVLKDAITRDSDFRVSDERSFAIFKGKWAISWSNLFYPMKVHNRIIMACALLHNYIRVEMPFNPLEAEFPEVDNEISDYPEIAFIEQIKLRIGFEHDASSSRKAVFEVLGEVWSLFMEDIISVSQLIVNNNKNIDLFFSSPSDGRVTMVKIILEGKLSSNEKLV</sequence>
<dbReference type="EMBL" id="WHWC01000007">
    <property type="protein sequence ID" value="KAG8379468.1"/>
    <property type="molecule type" value="Genomic_DNA"/>
</dbReference>
<reference evidence="1" key="1">
    <citation type="submission" date="2019-10" db="EMBL/GenBank/DDBJ databases">
        <authorList>
            <person name="Zhang R."/>
            <person name="Pan Y."/>
            <person name="Wang J."/>
            <person name="Ma R."/>
            <person name="Yu S."/>
        </authorList>
    </citation>
    <scope>NUCLEOTIDE SEQUENCE</scope>
    <source>
        <strain evidence="1">LA-IB0</strain>
        <tissue evidence="1">Leaf</tissue>
    </source>
</reference>
<proteinExistence type="predicted"/>
<evidence type="ECO:0008006" key="3">
    <source>
        <dbReference type="Google" id="ProtNLM"/>
    </source>
</evidence>